<accession>A0AAN8WXJ3</accession>
<protein>
    <submittedName>
        <fullName evidence="2">Uncharacterized protein</fullName>
    </submittedName>
</protein>
<dbReference type="AlphaFoldDB" id="A0AAN8WXJ3"/>
<feature type="compositionally biased region" description="Polar residues" evidence="1">
    <location>
        <begin position="51"/>
        <end position="72"/>
    </location>
</feature>
<evidence type="ECO:0000313" key="3">
    <source>
        <dbReference type="Proteomes" id="UP001381693"/>
    </source>
</evidence>
<reference evidence="2 3" key="1">
    <citation type="submission" date="2023-11" db="EMBL/GenBank/DDBJ databases">
        <title>Halocaridina rubra genome assembly.</title>
        <authorList>
            <person name="Smith C."/>
        </authorList>
    </citation>
    <scope>NUCLEOTIDE SEQUENCE [LARGE SCALE GENOMIC DNA]</scope>
    <source>
        <strain evidence="2">EP-1</strain>
        <tissue evidence="2">Whole</tissue>
    </source>
</reference>
<keyword evidence="3" id="KW-1185">Reference proteome</keyword>
<gene>
    <name evidence="2" type="ORF">SK128_021979</name>
</gene>
<dbReference type="EMBL" id="JAXCGZ010011968">
    <property type="protein sequence ID" value="KAK7073902.1"/>
    <property type="molecule type" value="Genomic_DNA"/>
</dbReference>
<evidence type="ECO:0000256" key="1">
    <source>
        <dbReference type="SAM" id="MobiDB-lite"/>
    </source>
</evidence>
<feature type="compositionally biased region" description="Basic and acidic residues" evidence="1">
    <location>
        <begin position="76"/>
        <end position="94"/>
    </location>
</feature>
<name>A0AAN8WXJ3_HALRR</name>
<feature type="non-terminal residue" evidence="2">
    <location>
        <position position="1"/>
    </location>
</feature>
<feature type="region of interest" description="Disordered" evidence="1">
    <location>
        <begin position="18"/>
        <end position="108"/>
    </location>
</feature>
<dbReference type="Proteomes" id="UP001381693">
    <property type="component" value="Unassembled WGS sequence"/>
</dbReference>
<proteinExistence type="predicted"/>
<evidence type="ECO:0000313" key="2">
    <source>
        <dbReference type="EMBL" id="KAK7073902.1"/>
    </source>
</evidence>
<sequence>KTADRDDIEYAELSFTNGKSKKKKSGVNGTIRPSEENTIYASIDHSRTAENKSQAKQGKQQPIATQKSNPQGLHQPYKDKQARDHLDKASKGESDAIPLMDSALESSV</sequence>
<comment type="caution">
    <text evidence="2">The sequence shown here is derived from an EMBL/GenBank/DDBJ whole genome shotgun (WGS) entry which is preliminary data.</text>
</comment>
<organism evidence="2 3">
    <name type="scientific">Halocaridina rubra</name>
    <name type="common">Hawaiian red shrimp</name>
    <dbReference type="NCBI Taxonomy" id="373956"/>
    <lineage>
        <taxon>Eukaryota</taxon>
        <taxon>Metazoa</taxon>
        <taxon>Ecdysozoa</taxon>
        <taxon>Arthropoda</taxon>
        <taxon>Crustacea</taxon>
        <taxon>Multicrustacea</taxon>
        <taxon>Malacostraca</taxon>
        <taxon>Eumalacostraca</taxon>
        <taxon>Eucarida</taxon>
        <taxon>Decapoda</taxon>
        <taxon>Pleocyemata</taxon>
        <taxon>Caridea</taxon>
        <taxon>Atyoidea</taxon>
        <taxon>Atyidae</taxon>
        <taxon>Halocaridina</taxon>
    </lineage>
</organism>